<dbReference type="PANTHER" id="PTHR42928">
    <property type="entry name" value="TRICARBOXYLATE-BINDING PROTEIN"/>
    <property type="match status" value="1"/>
</dbReference>
<accession>A0A2R8BP33</accession>
<sequence>MATTTNLLSKIVGTAALGLMTLSGAVQAWEPNKPIDFVIMAGAGGGADQIARFLQSVAEKKDLTTRPLVPNNKGGGSGAEALIALNGTNDPDHTILVTLNSFFTTPMRQANLGIDVSTFTPIAMMGVDPFVLWVHKDSGITSFEQWLETVKSSDEYVMGGTGKGQEDSIVIAFMEQAFDIKVKYIPYKGGGDVAKDLAGQQIMATVNNPAETKGFYAAGDVVPLLAFSDERLPAFPDVPTVKELGQDFSYYNQRAVVGAPGMSAEAAEYYQNLFKTIYDTEEWQGYMESESLSPLWMSPDEQKTYWQTQIENHKELLAAMGE</sequence>
<dbReference type="Gene3D" id="3.40.190.10">
    <property type="entry name" value="Periplasmic binding protein-like II"/>
    <property type="match status" value="1"/>
</dbReference>
<dbReference type="SUPFAM" id="SSF53850">
    <property type="entry name" value="Periplasmic binding protein-like II"/>
    <property type="match status" value="1"/>
</dbReference>
<protein>
    <recommendedName>
        <fullName evidence="5">Tripartite tricarboxylate transporter family receptor</fullName>
    </recommendedName>
</protein>
<dbReference type="Proteomes" id="UP000244924">
    <property type="component" value="Unassembled WGS sequence"/>
</dbReference>
<dbReference type="AlphaFoldDB" id="A0A2R8BP33"/>
<dbReference type="RefSeq" id="WP_108855121.1">
    <property type="nucleotide sequence ID" value="NZ_OMOQ01000010.1"/>
</dbReference>
<evidence type="ECO:0008006" key="5">
    <source>
        <dbReference type="Google" id="ProtNLM"/>
    </source>
</evidence>
<dbReference type="InterPro" id="IPR042100">
    <property type="entry name" value="Bug_dom1"/>
</dbReference>
<dbReference type="EMBL" id="OMOQ01000010">
    <property type="protein sequence ID" value="SPH25135.1"/>
    <property type="molecule type" value="Genomic_DNA"/>
</dbReference>
<keyword evidence="4" id="KW-1185">Reference proteome</keyword>
<name>A0A2R8BP33_9RHOB</name>
<comment type="similarity">
    <text evidence="1">Belongs to the UPF0065 (bug) family.</text>
</comment>
<dbReference type="OrthoDB" id="7246401at2"/>
<feature type="chain" id="PRO_5015311264" description="Tripartite tricarboxylate transporter family receptor" evidence="2">
    <location>
        <begin position="29"/>
        <end position="322"/>
    </location>
</feature>
<reference evidence="3 4" key="1">
    <citation type="submission" date="2018-03" db="EMBL/GenBank/DDBJ databases">
        <authorList>
            <person name="Keele B.F."/>
        </authorList>
    </citation>
    <scope>NUCLEOTIDE SEQUENCE [LARGE SCALE GENOMIC DNA]</scope>
    <source>
        <strain evidence="3 4">CECT 8626</strain>
    </source>
</reference>
<evidence type="ECO:0000256" key="2">
    <source>
        <dbReference type="SAM" id="SignalP"/>
    </source>
</evidence>
<dbReference type="PIRSF" id="PIRSF017082">
    <property type="entry name" value="YflP"/>
    <property type="match status" value="1"/>
</dbReference>
<evidence type="ECO:0000313" key="4">
    <source>
        <dbReference type="Proteomes" id="UP000244924"/>
    </source>
</evidence>
<dbReference type="CDD" id="cd07012">
    <property type="entry name" value="PBP2_Bug_TTT"/>
    <property type="match status" value="1"/>
</dbReference>
<feature type="signal peptide" evidence="2">
    <location>
        <begin position="1"/>
        <end position="28"/>
    </location>
</feature>
<proteinExistence type="inferred from homology"/>
<dbReference type="InterPro" id="IPR005064">
    <property type="entry name" value="BUG"/>
</dbReference>
<gene>
    <name evidence="3" type="ORF">DEA8626_04171</name>
</gene>
<dbReference type="PANTHER" id="PTHR42928:SF1">
    <property type="entry name" value="BLR4371 PROTEIN"/>
    <property type="match status" value="1"/>
</dbReference>
<evidence type="ECO:0000313" key="3">
    <source>
        <dbReference type="EMBL" id="SPH25135.1"/>
    </source>
</evidence>
<evidence type="ECO:0000256" key="1">
    <source>
        <dbReference type="ARBA" id="ARBA00006987"/>
    </source>
</evidence>
<dbReference type="Pfam" id="PF03401">
    <property type="entry name" value="TctC"/>
    <property type="match status" value="1"/>
</dbReference>
<organism evidence="3 4">
    <name type="scientific">Albidovulum aquaemixtae</name>
    <dbReference type="NCBI Taxonomy" id="1542388"/>
    <lineage>
        <taxon>Bacteria</taxon>
        <taxon>Pseudomonadati</taxon>
        <taxon>Pseudomonadota</taxon>
        <taxon>Alphaproteobacteria</taxon>
        <taxon>Rhodobacterales</taxon>
        <taxon>Paracoccaceae</taxon>
        <taxon>Albidovulum</taxon>
    </lineage>
</organism>
<keyword evidence="2" id="KW-0732">Signal</keyword>
<dbReference type="Gene3D" id="3.40.190.150">
    <property type="entry name" value="Bordetella uptake gene, domain 1"/>
    <property type="match status" value="1"/>
</dbReference>